<reference evidence="1" key="1">
    <citation type="submission" date="2023-03" db="EMBL/GenBank/DDBJ databases">
        <authorList>
            <person name="Steffen K."/>
            <person name="Cardenas P."/>
        </authorList>
    </citation>
    <scope>NUCLEOTIDE SEQUENCE</scope>
</reference>
<gene>
    <name evidence="1" type="ORF">GBAR_LOCUS13763</name>
</gene>
<accession>A0AA35WR49</accession>
<protein>
    <submittedName>
        <fullName evidence="1">Uncharacterized protein</fullName>
    </submittedName>
</protein>
<evidence type="ECO:0000313" key="2">
    <source>
        <dbReference type="Proteomes" id="UP001174909"/>
    </source>
</evidence>
<keyword evidence="2" id="KW-1185">Reference proteome</keyword>
<proteinExistence type="predicted"/>
<name>A0AA35WR49_GEOBA</name>
<dbReference type="EMBL" id="CASHTH010002015">
    <property type="protein sequence ID" value="CAI8023590.1"/>
    <property type="molecule type" value="Genomic_DNA"/>
</dbReference>
<sequence length="30" mass="3314">MTPINSLARRHSSFTKYSTTEAESGVQSNL</sequence>
<dbReference type="Proteomes" id="UP001174909">
    <property type="component" value="Unassembled WGS sequence"/>
</dbReference>
<comment type="caution">
    <text evidence="1">The sequence shown here is derived from an EMBL/GenBank/DDBJ whole genome shotgun (WGS) entry which is preliminary data.</text>
</comment>
<organism evidence="1 2">
    <name type="scientific">Geodia barretti</name>
    <name type="common">Barrett's horny sponge</name>
    <dbReference type="NCBI Taxonomy" id="519541"/>
    <lineage>
        <taxon>Eukaryota</taxon>
        <taxon>Metazoa</taxon>
        <taxon>Porifera</taxon>
        <taxon>Demospongiae</taxon>
        <taxon>Heteroscleromorpha</taxon>
        <taxon>Tetractinellida</taxon>
        <taxon>Astrophorina</taxon>
        <taxon>Geodiidae</taxon>
        <taxon>Geodia</taxon>
    </lineage>
</organism>
<evidence type="ECO:0000313" key="1">
    <source>
        <dbReference type="EMBL" id="CAI8023590.1"/>
    </source>
</evidence>
<dbReference type="AlphaFoldDB" id="A0AA35WR49"/>